<dbReference type="AlphaFoldDB" id="A0A075FR63"/>
<accession>A0A075FR63</accession>
<proteinExistence type="predicted"/>
<protein>
    <submittedName>
        <fullName evidence="1">Uncharacterized protein</fullName>
    </submittedName>
</protein>
<evidence type="ECO:0000313" key="1">
    <source>
        <dbReference type="EMBL" id="AIE91961.1"/>
    </source>
</evidence>
<dbReference type="EMBL" id="KF900353">
    <property type="protein sequence ID" value="AIE91961.1"/>
    <property type="molecule type" value="Genomic_DNA"/>
</dbReference>
<organism evidence="1">
    <name type="scientific">uncultured marine thaumarchaeote AD1000_18_B11</name>
    <dbReference type="NCBI Taxonomy" id="1455896"/>
    <lineage>
        <taxon>Archaea</taxon>
        <taxon>Nitrososphaerota</taxon>
        <taxon>environmental samples</taxon>
    </lineage>
</organism>
<sequence length="95" mass="10870">MEKIEYTGTVFLLDHKYPEPLLNHSIKKLEDHGIKKEDITITDSPEKPKIGDIVVEVFPYHLEIARVRTIRNDSFISGSIMTVELKADADGKYID</sequence>
<name>A0A075FR63_9ARCH</name>
<reference evidence="1" key="1">
    <citation type="journal article" date="2014" name="Genome Biol. Evol.">
        <title>Pangenome evidence for extensive interdomain horizontal transfer affecting lineage core and shell genes in uncultured planktonic thaumarchaeota and euryarchaeota.</title>
        <authorList>
            <person name="Deschamps P."/>
            <person name="Zivanovic Y."/>
            <person name="Moreira D."/>
            <person name="Rodriguez-Valera F."/>
            <person name="Lopez-Garcia P."/>
        </authorList>
    </citation>
    <scope>NUCLEOTIDE SEQUENCE</scope>
</reference>